<gene>
    <name evidence="2" type="ORF">TRFO_30258</name>
</gene>
<sequence>MGTLFSITHHESRNEERTKAITFFRYNDDENFHPMSFLDFINLRPFNSINYPIVIVEPQPKASLTPPEFNIDEIAPIEKLSYKIFNREIHQIFNISQYKVNNVRIWILKSENINDEQMKKLLYLAGVLIFLIMYQHLLLKLKMSSMISQKVHFQILHLH</sequence>
<keyword evidence="3" id="KW-1185">Reference proteome</keyword>
<evidence type="ECO:0000313" key="2">
    <source>
        <dbReference type="EMBL" id="OHT02536.1"/>
    </source>
</evidence>
<keyword evidence="1" id="KW-0472">Membrane</keyword>
<protein>
    <submittedName>
        <fullName evidence="2">Uncharacterized protein</fullName>
    </submittedName>
</protein>
<feature type="transmembrane region" description="Helical" evidence="1">
    <location>
        <begin position="121"/>
        <end position="139"/>
    </location>
</feature>
<keyword evidence="1" id="KW-1133">Transmembrane helix</keyword>
<comment type="caution">
    <text evidence="2">The sequence shown here is derived from an EMBL/GenBank/DDBJ whole genome shotgun (WGS) entry which is preliminary data.</text>
</comment>
<dbReference type="RefSeq" id="XP_068355672.1">
    <property type="nucleotide sequence ID" value="XM_068507245.1"/>
</dbReference>
<keyword evidence="1" id="KW-0812">Transmembrane</keyword>
<reference evidence="2" key="1">
    <citation type="submission" date="2016-10" db="EMBL/GenBank/DDBJ databases">
        <authorList>
            <person name="Benchimol M."/>
            <person name="Almeida L.G."/>
            <person name="Vasconcelos A.T."/>
            <person name="Perreira-Neves A."/>
            <person name="Rosa I.A."/>
            <person name="Tasca T."/>
            <person name="Bogo M.R."/>
            <person name="de Souza W."/>
        </authorList>
    </citation>
    <scope>NUCLEOTIDE SEQUENCE [LARGE SCALE GENOMIC DNA]</scope>
    <source>
        <strain evidence="2">K</strain>
    </source>
</reference>
<dbReference type="Proteomes" id="UP000179807">
    <property type="component" value="Unassembled WGS sequence"/>
</dbReference>
<name>A0A1J4JVS8_9EUKA</name>
<dbReference type="AlphaFoldDB" id="A0A1J4JVS8"/>
<accession>A0A1J4JVS8</accession>
<dbReference type="VEuPathDB" id="TrichDB:TRFO_30258"/>
<organism evidence="2 3">
    <name type="scientific">Tritrichomonas foetus</name>
    <dbReference type="NCBI Taxonomy" id="1144522"/>
    <lineage>
        <taxon>Eukaryota</taxon>
        <taxon>Metamonada</taxon>
        <taxon>Parabasalia</taxon>
        <taxon>Tritrichomonadida</taxon>
        <taxon>Tritrichomonadidae</taxon>
        <taxon>Tritrichomonas</taxon>
    </lineage>
</organism>
<dbReference type="GeneID" id="94841949"/>
<evidence type="ECO:0000256" key="1">
    <source>
        <dbReference type="SAM" id="Phobius"/>
    </source>
</evidence>
<evidence type="ECO:0000313" key="3">
    <source>
        <dbReference type="Proteomes" id="UP000179807"/>
    </source>
</evidence>
<proteinExistence type="predicted"/>
<dbReference type="EMBL" id="MLAK01000862">
    <property type="protein sequence ID" value="OHT02536.1"/>
    <property type="molecule type" value="Genomic_DNA"/>
</dbReference>